<gene>
    <name evidence="3" type="ORF">V6N12_037894</name>
</gene>
<comment type="caution">
    <text evidence="3">The sequence shown here is derived from an EMBL/GenBank/DDBJ whole genome shotgun (WGS) entry which is preliminary data.</text>
</comment>
<proteinExistence type="predicted"/>
<dbReference type="PANTHER" id="PTHR47926">
    <property type="entry name" value="PENTATRICOPEPTIDE REPEAT-CONTAINING PROTEIN"/>
    <property type="match status" value="1"/>
</dbReference>
<feature type="repeat" description="PPR" evidence="2">
    <location>
        <begin position="45"/>
        <end position="79"/>
    </location>
</feature>
<evidence type="ECO:0000313" key="4">
    <source>
        <dbReference type="Proteomes" id="UP001472677"/>
    </source>
</evidence>
<feature type="repeat" description="PPR" evidence="2">
    <location>
        <begin position="142"/>
        <end position="172"/>
    </location>
</feature>
<keyword evidence="4" id="KW-1185">Reference proteome</keyword>
<protein>
    <recommendedName>
        <fullName evidence="5">Pentatricopeptide repeat-containing protein</fullName>
    </recommendedName>
</protein>
<dbReference type="PANTHER" id="PTHR47926:SF503">
    <property type="entry name" value="PENTATRICOPEPTIDE REPEAT-CONTAINING PROTEIN"/>
    <property type="match status" value="1"/>
</dbReference>
<dbReference type="Gene3D" id="1.25.40.10">
    <property type="entry name" value="Tetratricopeptide repeat domain"/>
    <property type="match status" value="2"/>
</dbReference>
<accession>A0ABR2B030</accession>
<evidence type="ECO:0008006" key="5">
    <source>
        <dbReference type="Google" id="ProtNLM"/>
    </source>
</evidence>
<sequence length="172" mass="18518">MSFHCCVKLGLNLDFSVDNCLLTMYVKCGAIEFGTDLFDEMPQKGLITWNAMISGYSQNGLAANVLELYKKIEAAGGLSGCGYICAHLGAISVGLGREVERRIESSGLSLNPFLNNALINMYARCGNLVKTRAVFDGMPVKSAVSWTAIIGGFGVHGYGETAVELFDEMIKT</sequence>
<organism evidence="3 4">
    <name type="scientific">Hibiscus sabdariffa</name>
    <name type="common">roselle</name>
    <dbReference type="NCBI Taxonomy" id="183260"/>
    <lineage>
        <taxon>Eukaryota</taxon>
        <taxon>Viridiplantae</taxon>
        <taxon>Streptophyta</taxon>
        <taxon>Embryophyta</taxon>
        <taxon>Tracheophyta</taxon>
        <taxon>Spermatophyta</taxon>
        <taxon>Magnoliopsida</taxon>
        <taxon>eudicotyledons</taxon>
        <taxon>Gunneridae</taxon>
        <taxon>Pentapetalae</taxon>
        <taxon>rosids</taxon>
        <taxon>malvids</taxon>
        <taxon>Malvales</taxon>
        <taxon>Malvaceae</taxon>
        <taxon>Malvoideae</taxon>
        <taxon>Hibiscus</taxon>
    </lineage>
</organism>
<dbReference type="InterPro" id="IPR046960">
    <property type="entry name" value="PPR_At4g14850-like_plant"/>
</dbReference>
<dbReference type="Proteomes" id="UP001472677">
    <property type="component" value="Unassembled WGS sequence"/>
</dbReference>
<dbReference type="EMBL" id="JBBPBM010000224">
    <property type="protein sequence ID" value="KAK8500034.1"/>
    <property type="molecule type" value="Genomic_DNA"/>
</dbReference>
<dbReference type="Pfam" id="PF01535">
    <property type="entry name" value="PPR"/>
    <property type="match status" value="4"/>
</dbReference>
<dbReference type="InterPro" id="IPR002885">
    <property type="entry name" value="PPR_rpt"/>
</dbReference>
<keyword evidence="1" id="KW-0677">Repeat</keyword>
<evidence type="ECO:0000256" key="1">
    <source>
        <dbReference type="ARBA" id="ARBA00022737"/>
    </source>
</evidence>
<reference evidence="3 4" key="1">
    <citation type="journal article" date="2024" name="G3 (Bethesda)">
        <title>Genome assembly of Hibiscus sabdariffa L. provides insights into metabolisms of medicinal natural products.</title>
        <authorList>
            <person name="Kim T."/>
        </authorList>
    </citation>
    <scope>NUCLEOTIDE SEQUENCE [LARGE SCALE GENOMIC DNA]</scope>
    <source>
        <strain evidence="3">TK-2024</strain>
        <tissue evidence="3">Old leaves</tissue>
    </source>
</reference>
<dbReference type="PROSITE" id="PS51375">
    <property type="entry name" value="PPR"/>
    <property type="match status" value="2"/>
</dbReference>
<dbReference type="NCBIfam" id="TIGR00756">
    <property type="entry name" value="PPR"/>
    <property type="match status" value="2"/>
</dbReference>
<evidence type="ECO:0000313" key="3">
    <source>
        <dbReference type="EMBL" id="KAK8500034.1"/>
    </source>
</evidence>
<name>A0ABR2B030_9ROSI</name>
<dbReference type="InterPro" id="IPR011990">
    <property type="entry name" value="TPR-like_helical_dom_sf"/>
</dbReference>
<evidence type="ECO:0000256" key="2">
    <source>
        <dbReference type="PROSITE-ProRule" id="PRU00708"/>
    </source>
</evidence>